<dbReference type="RefSeq" id="WP_345732367.1">
    <property type="nucleotide sequence ID" value="NZ_BAAAYN010000048.1"/>
</dbReference>
<comment type="similarity">
    <text evidence="1">Belongs to the Fur family.</text>
</comment>
<evidence type="ECO:0000256" key="4">
    <source>
        <dbReference type="ARBA" id="ARBA00023015"/>
    </source>
</evidence>
<dbReference type="InterPro" id="IPR043135">
    <property type="entry name" value="Fur_C"/>
</dbReference>
<name>A0ABP6T9L6_9ACTN</name>
<dbReference type="InterPro" id="IPR002481">
    <property type="entry name" value="FUR"/>
</dbReference>
<sequence length="160" mass="17192">MALPSLTDALRSRGLRMTVQRQLVMEAVERLGHATPEQVHAEVTQTAAGINLTTVYRTLELLEQIGLVRHTHLIDTATTYHLAADQHFHLVCRMCRTVSEAPTGMLAELAGRLADERGFSMDVGHVALFGVCGNCSDGNTCEPDAAAHSGSTAEAPEVLS</sequence>
<dbReference type="Proteomes" id="UP001501676">
    <property type="component" value="Unassembled WGS sequence"/>
</dbReference>
<comment type="caution">
    <text evidence="7">The sequence shown here is derived from an EMBL/GenBank/DDBJ whole genome shotgun (WGS) entry which is preliminary data.</text>
</comment>
<evidence type="ECO:0000256" key="3">
    <source>
        <dbReference type="ARBA" id="ARBA00022833"/>
    </source>
</evidence>
<organism evidence="7 8">
    <name type="scientific">Cryptosporangium minutisporangium</name>
    <dbReference type="NCBI Taxonomy" id="113569"/>
    <lineage>
        <taxon>Bacteria</taxon>
        <taxon>Bacillati</taxon>
        <taxon>Actinomycetota</taxon>
        <taxon>Actinomycetes</taxon>
        <taxon>Cryptosporangiales</taxon>
        <taxon>Cryptosporangiaceae</taxon>
        <taxon>Cryptosporangium</taxon>
    </lineage>
</organism>
<dbReference type="InterPro" id="IPR036388">
    <property type="entry name" value="WH-like_DNA-bd_sf"/>
</dbReference>
<keyword evidence="4" id="KW-0805">Transcription regulation</keyword>
<keyword evidence="6" id="KW-0804">Transcription</keyword>
<keyword evidence="2" id="KW-0678">Repressor</keyword>
<evidence type="ECO:0000256" key="5">
    <source>
        <dbReference type="ARBA" id="ARBA00023125"/>
    </source>
</evidence>
<evidence type="ECO:0000256" key="2">
    <source>
        <dbReference type="ARBA" id="ARBA00022491"/>
    </source>
</evidence>
<protein>
    <submittedName>
        <fullName evidence="7">Transcriptional repressor</fullName>
    </submittedName>
</protein>
<dbReference type="PANTHER" id="PTHR33202:SF7">
    <property type="entry name" value="FERRIC UPTAKE REGULATION PROTEIN"/>
    <property type="match status" value="1"/>
</dbReference>
<evidence type="ECO:0000256" key="6">
    <source>
        <dbReference type="ARBA" id="ARBA00023163"/>
    </source>
</evidence>
<dbReference type="PANTHER" id="PTHR33202">
    <property type="entry name" value="ZINC UPTAKE REGULATION PROTEIN"/>
    <property type="match status" value="1"/>
</dbReference>
<accession>A0ABP6T9L6</accession>
<evidence type="ECO:0000256" key="1">
    <source>
        <dbReference type="ARBA" id="ARBA00007957"/>
    </source>
</evidence>
<reference evidence="8" key="1">
    <citation type="journal article" date="2019" name="Int. J. Syst. Evol. Microbiol.">
        <title>The Global Catalogue of Microorganisms (GCM) 10K type strain sequencing project: providing services to taxonomists for standard genome sequencing and annotation.</title>
        <authorList>
            <consortium name="The Broad Institute Genomics Platform"/>
            <consortium name="The Broad Institute Genome Sequencing Center for Infectious Disease"/>
            <person name="Wu L."/>
            <person name="Ma J."/>
        </authorList>
    </citation>
    <scope>NUCLEOTIDE SEQUENCE [LARGE SCALE GENOMIC DNA]</scope>
    <source>
        <strain evidence="8">JCM 9458</strain>
    </source>
</reference>
<gene>
    <name evidence="7" type="ORF">GCM10020369_68000</name>
</gene>
<dbReference type="SUPFAM" id="SSF46785">
    <property type="entry name" value="Winged helix' DNA-binding domain"/>
    <property type="match status" value="1"/>
</dbReference>
<dbReference type="InterPro" id="IPR036390">
    <property type="entry name" value="WH_DNA-bd_sf"/>
</dbReference>
<dbReference type="CDD" id="cd07153">
    <property type="entry name" value="Fur_like"/>
    <property type="match status" value="1"/>
</dbReference>
<dbReference type="Gene3D" id="3.30.1490.190">
    <property type="match status" value="1"/>
</dbReference>
<keyword evidence="8" id="KW-1185">Reference proteome</keyword>
<keyword evidence="5" id="KW-0238">DNA-binding</keyword>
<evidence type="ECO:0000313" key="7">
    <source>
        <dbReference type="EMBL" id="GAA3395323.1"/>
    </source>
</evidence>
<dbReference type="EMBL" id="BAAAYN010000048">
    <property type="protein sequence ID" value="GAA3395323.1"/>
    <property type="molecule type" value="Genomic_DNA"/>
</dbReference>
<dbReference type="Pfam" id="PF01475">
    <property type="entry name" value="FUR"/>
    <property type="match status" value="1"/>
</dbReference>
<proteinExistence type="inferred from homology"/>
<evidence type="ECO:0000313" key="8">
    <source>
        <dbReference type="Proteomes" id="UP001501676"/>
    </source>
</evidence>
<dbReference type="Gene3D" id="1.10.10.10">
    <property type="entry name" value="Winged helix-like DNA-binding domain superfamily/Winged helix DNA-binding domain"/>
    <property type="match status" value="1"/>
</dbReference>
<keyword evidence="3" id="KW-0862">Zinc</keyword>